<protein>
    <recommendedName>
        <fullName evidence="6">LIM zinc-binding domain-containing protein</fullName>
    </recommendedName>
</protein>
<keyword evidence="3 5" id="KW-0862">Zinc</keyword>
<dbReference type="PROSITE" id="PS50023">
    <property type="entry name" value="LIM_DOMAIN_2"/>
    <property type="match status" value="2"/>
</dbReference>
<organism evidence="7 8">
    <name type="scientific">Umbelopsis ramanniana AG</name>
    <dbReference type="NCBI Taxonomy" id="1314678"/>
    <lineage>
        <taxon>Eukaryota</taxon>
        <taxon>Fungi</taxon>
        <taxon>Fungi incertae sedis</taxon>
        <taxon>Mucoromycota</taxon>
        <taxon>Mucoromycotina</taxon>
        <taxon>Umbelopsidomycetes</taxon>
        <taxon>Umbelopsidales</taxon>
        <taxon>Umbelopsidaceae</taxon>
        <taxon>Umbelopsis</taxon>
    </lineage>
</organism>
<evidence type="ECO:0000313" key="8">
    <source>
        <dbReference type="Proteomes" id="UP001206595"/>
    </source>
</evidence>
<dbReference type="SMART" id="SM00132">
    <property type="entry name" value="LIM"/>
    <property type="match status" value="3"/>
</dbReference>
<dbReference type="PROSITE" id="PS00478">
    <property type="entry name" value="LIM_DOMAIN_1"/>
    <property type="match status" value="2"/>
</dbReference>
<dbReference type="RefSeq" id="XP_051444038.1">
    <property type="nucleotide sequence ID" value="XM_051589440.1"/>
</dbReference>
<dbReference type="Gene3D" id="2.10.110.10">
    <property type="entry name" value="Cysteine Rich Protein"/>
    <property type="match status" value="3"/>
</dbReference>
<keyword evidence="4 5" id="KW-0440">LIM domain</keyword>
<comment type="caution">
    <text evidence="7">The sequence shown here is derived from an EMBL/GenBank/DDBJ whole genome shotgun (WGS) entry which is preliminary data.</text>
</comment>
<dbReference type="PANTHER" id="PTHR24205:SF16">
    <property type="entry name" value="GH01042P-RELATED"/>
    <property type="match status" value="1"/>
</dbReference>
<keyword evidence="2" id="KW-0677">Repeat</keyword>
<evidence type="ECO:0000313" key="7">
    <source>
        <dbReference type="EMBL" id="KAI8579034.1"/>
    </source>
</evidence>
<dbReference type="InterPro" id="IPR001781">
    <property type="entry name" value="Znf_LIM"/>
</dbReference>
<dbReference type="InterPro" id="IPR013087">
    <property type="entry name" value="Znf_C2H2_type"/>
</dbReference>
<dbReference type="CDD" id="cd08368">
    <property type="entry name" value="LIM"/>
    <property type="match status" value="2"/>
</dbReference>
<evidence type="ECO:0000259" key="6">
    <source>
        <dbReference type="PROSITE" id="PS50023"/>
    </source>
</evidence>
<proteinExistence type="predicted"/>
<gene>
    <name evidence="7" type="ORF">K450DRAFT_243546</name>
</gene>
<dbReference type="GO" id="GO:0005634">
    <property type="term" value="C:nucleus"/>
    <property type="evidence" value="ECO:0007669"/>
    <property type="project" value="TreeGrafter"/>
</dbReference>
<dbReference type="Proteomes" id="UP001206595">
    <property type="component" value="Unassembled WGS sequence"/>
</dbReference>
<evidence type="ECO:0000256" key="5">
    <source>
        <dbReference type="PROSITE-ProRule" id="PRU00125"/>
    </source>
</evidence>
<feature type="domain" description="LIM zinc-binding" evidence="6">
    <location>
        <begin position="330"/>
        <end position="391"/>
    </location>
</feature>
<dbReference type="GO" id="GO:0003712">
    <property type="term" value="F:transcription coregulator activity"/>
    <property type="evidence" value="ECO:0007669"/>
    <property type="project" value="TreeGrafter"/>
</dbReference>
<dbReference type="EMBL" id="MU620923">
    <property type="protein sequence ID" value="KAI8579034.1"/>
    <property type="molecule type" value="Genomic_DNA"/>
</dbReference>
<dbReference type="PANTHER" id="PTHR24205">
    <property type="entry name" value="FOUR AND A HALF LIM DOMAINS PROTEIN"/>
    <property type="match status" value="1"/>
</dbReference>
<evidence type="ECO:0000256" key="1">
    <source>
        <dbReference type="ARBA" id="ARBA00022723"/>
    </source>
</evidence>
<sequence length="398" mass="43777">MGQVLAWIETLYAQVATLPGQNVKVADTIRAHIKSPIMSAIFFSGFNTNSMGYCKRCGDLNTSAKCRKCGGPVMSRTLHHTGDQPVVDRWKSRYMDSINGSEKLNVDSPSVLSTKGSLSMPTKNINYFHQLRRNAHTTAISPMPITSKSTRPQPFVASTWSDTTGGDCKHCERKIVDRSLTLSTGATYHPGCLLCQQCSKVVTDNAFTLLDSKVYHHQCAPTRAHHCNKCSQPFQNVYLNVNHAKYHVECFGCTSCRKALPPSCLYMEMAKSPYCKSCAGNKFADDGSATMKVVPLPVSIMPPVISSDDVKPSSLFTSRARPLPRFGGSKTCPACHQTINLLEEKNGPMASKWHKKCLKCEACSKALDSSAIMKDNGKFTSLYNRVEPTSQQKVGQMV</sequence>
<feature type="domain" description="LIM zinc-binding" evidence="6">
    <location>
        <begin position="225"/>
        <end position="285"/>
    </location>
</feature>
<dbReference type="AlphaFoldDB" id="A0AAD5E9A2"/>
<dbReference type="GO" id="GO:0046872">
    <property type="term" value="F:metal ion binding"/>
    <property type="evidence" value="ECO:0007669"/>
    <property type="project" value="UniProtKB-KW"/>
</dbReference>
<evidence type="ECO:0000256" key="2">
    <source>
        <dbReference type="ARBA" id="ARBA00022737"/>
    </source>
</evidence>
<reference evidence="7" key="1">
    <citation type="submission" date="2021-06" db="EMBL/GenBank/DDBJ databases">
        <authorList>
            <consortium name="DOE Joint Genome Institute"/>
            <person name="Mondo S.J."/>
            <person name="Amses K.R."/>
            <person name="Simmons D.R."/>
            <person name="Longcore J.E."/>
            <person name="Seto K."/>
            <person name="Alves G.H."/>
            <person name="Bonds A.E."/>
            <person name="Quandt C.A."/>
            <person name="Davis W.J."/>
            <person name="Chang Y."/>
            <person name="Letcher P.M."/>
            <person name="Powell M.J."/>
            <person name="Kuo A."/>
            <person name="Labutti K."/>
            <person name="Pangilinan J."/>
            <person name="Andreopoulos W."/>
            <person name="Tritt A."/>
            <person name="Riley R."/>
            <person name="Hundley H."/>
            <person name="Johnson J."/>
            <person name="Lipzen A."/>
            <person name="Barry K."/>
            <person name="Berbee M.L."/>
            <person name="Buchler N.E."/>
            <person name="Grigoriev I.V."/>
            <person name="Spatafora J.W."/>
            <person name="Stajich J.E."/>
            <person name="James T.Y."/>
        </authorList>
    </citation>
    <scope>NUCLEOTIDE SEQUENCE</scope>
    <source>
        <strain evidence="7">AG</strain>
    </source>
</reference>
<keyword evidence="8" id="KW-1185">Reference proteome</keyword>
<dbReference type="GeneID" id="75914785"/>
<evidence type="ECO:0000256" key="3">
    <source>
        <dbReference type="ARBA" id="ARBA00022833"/>
    </source>
</evidence>
<reference evidence="7" key="2">
    <citation type="journal article" date="2022" name="Proc. Natl. Acad. Sci. U.S.A.">
        <title>Diploid-dominant life cycles characterize the early evolution of Fungi.</title>
        <authorList>
            <person name="Amses K.R."/>
            <person name="Simmons D.R."/>
            <person name="Longcore J.E."/>
            <person name="Mondo S.J."/>
            <person name="Seto K."/>
            <person name="Jeronimo G.H."/>
            <person name="Bonds A.E."/>
            <person name="Quandt C.A."/>
            <person name="Davis W.J."/>
            <person name="Chang Y."/>
            <person name="Federici B.A."/>
            <person name="Kuo A."/>
            <person name="LaButti K."/>
            <person name="Pangilinan J."/>
            <person name="Andreopoulos W."/>
            <person name="Tritt A."/>
            <person name="Riley R."/>
            <person name="Hundley H."/>
            <person name="Johnson J."/>
            <person name="Lipzen A."/>
            <person name="Barry K."/>
            <person name="Lang B.F."/>
            <person name="Cuomo C.A."/>
            <person name="Buchler N.E."/>
            <person name="Grigoriev I.V."/>
            <person name="Spatafora J.W."/>
            <person name="Stajich J.E."/>
            <person name="James T.Y."/>
        </authorList>
    </citation>
    <scope>NUCLEOTIDE SEQUENCE</scope>
    <source>
        <strain evidence="7">AG</strain>
    </source>
</reference>
<keyword evidence="1 5" id="KW-0479">Metal-binding</keyword>
<dbReference type="Pfam" id="PF00412">
    <property type="entry name" value="LIM"/>
    <property type="match status" value="3"/>
</dbReference>
<evidence type="ECO:0000256" key="4">
    <source>
        <dbReference type="ARBA" id="ARBA00023038"/>
    </source>
</evidence>
<dbReference type="PROSITE" id="PS00028">
    <property type="entry name" value="ZINC_FINGER_C2H2_1"/>
    <property type="match status" value="1"/>
</dbReference>
<dbReference type="SUPFAM" id="SSF57716">
    <property type="entry name" value="Glucocorticoid receptor-like (DNA-binding domain)"/>
    <property type="match status" value="1"/>
</dbReference>
<accession>A0AAD5E9A2</accession>
<name>A0AAD5E9A2_UMBRA</name>